<dbReference type="InterPro" id="IPR028366">
    <property type="entry name" value="PhoU"/>
</dbReference>
<evidence type="ECO:0000256" key="6">
    <source>
        <dbReference type="ARBA" id="ARBA00022592"/>
    </source>
</evidence>
<organism evidence="8">
    <name type="scientific">bioreactor metagenome</name>
    <dbReference type="NCBI Taxonomy" id="1076179"/>
    <lineage>
        <taxon>unclassified sequences</taxon>
        <taxon>metagenomes</taxon>
        <taxon>ecological metagenomes</taxon>
    </lineage>
</organism>
<dbReference type="NCBIfam" id="TIGR02135">
    <property type="entry name" value="phoU_full"/>
    <property type="match status" value="1"/>
</dbReference>
<accession>A0A644UDY5</accession>
<feature type="domain" description="PhoU" evidence="7">
    <location>
        <begin position="19"/>
        <end position="106"/>
    </location>
</feature>
<evidence type="ECO:0000256" key="4">
    <source>
        <dbReference type="ARBA" id="ARBA00022448"/>
    </source>
</evidence>
<evidence type="ECO:0000313" key="8">
    <source>
        <dbReference type="EMBL" id="MPL77071.1"/>
    </source>
</evidence>
<sequence>MISTRQSYDQDLATLREDLLHMGVVVTNAIDKAVESLAKRNVSLAKQIMDGDDVIDDMQVDIEDKCMVLIARQQPMARDLRIIGTGLKITTDLERVGDHAFDIAKIAVDLNGKELIKPLVDIPRMAKMSQTMLKDALEAYINLDIVLAEQVCAADDEVDQLNQQLFRELLTYMMEDHRTISQATQLILVARSLERVADHATNIAEWVIYLVTGQRMRKK</sequence>
<feature type="domain" description="PhoU" evidence="7">
    <location>
        <begin position="122"/>
        <end position="207"/>
    </location>
</feature>
<keyword evidence="5" id="KW-0963">Cytoplasm</keyword>
<dbReference type="GO" id="GO:0030643">
    <property type="term" value="P:intracellular phosphate ion homeostasis"/>
    <property type="evidence" value="ECO:0007669"/>
    <property type="project" value="InterPro"/>
</dbReference>
<comment type="subcellular location">
    <subcellularLocation>
        <location evidence="1">Cytoplasm</location>
    </subcellularLocation>
</comment>
<dbReference type="GO" id="GO:0045936">
    <property type="term" value="P:negative regulation of phosphate metabolic process"/>
    <property type="evidence" value="ECO:0007669"/>
    <property type="project" value="InterPro"/>
</dbReference>
<evidence type="ECO:0000259" key="7">
    <source>
        <dbReference type="Pfam" id="PF01895"/>
    </source>
</evidence>
<dbReference type="PANTHER" id="PTHR42930:SF3">
    <property type="entry name" value="PHOSPHATE-SPECIFIC TRANSPORT SYSTEM ACCESSORY PROTEIN PHOU"/>
    <property type="match status" value="1"/>
</dbReference>
<dbReference type="EMBL" id="VSSQ01000103">
    <property type="protein sequence ID" value="MPL77071.1"/>
    <property type="molecule type" value="Genomic_DNA"/>
</dbReference>
<reference evidence="8" key="1">
    <citation type="submission" date="2019-08" db="EMBL/GenBank/DDBJ databases">
        <authorList>
            <person name="Kucharzyk K."/>
            <person name="Murdoch R.W."/>
            <person name="Higgins S."/>
            <person name="Loffler F."/>
        </authorList>
    </citation>
    <scope>NUCLEOTIDE SEQUENCE</scope>
</reference>
<comment type="subunit">
    <text evidence="3">Homodimer.</text>
</comment>
<dbReference type="Pfam" id="PF01895">
    <property type="entry name" value="PhoU"/>
    <property type="match status" value="2"/>
</dbReference>
<name>A0A644UDY5_9ZZZZ</name>
<gene>
    <name evidence="8" type="primary">phoU_5</name>
    <name evidence="8" type="ORF">SDC9_22922</name>
</gene>
<evidence type="ECO:0000256" key="3">
    <source>
        <dbReference type="ARBA" id="ARBA00011738"/>
    </source>
</evidence>
<dbReference type="PIRSF" id="PIRSF003107">
    <property type="entry name" value="PhoU"/>
    <property type="match status" value="1"/>
</dbReference>
<dbReference type="InterPro" id="IPR026022">
    <property type="entry name" value="PhoU_dom"/>
</dbReference>
<dbReference type="GO" id="GO:0006817">
    <property type="term" value="P:phosphate ion transport"/>
    <property type="evidence" value="ECO:0007669"/>
    <property type="project" value="UniProtKB-KW"/>
</dbReference>
<proteinExistence type="inferred from homology"/>
<comment type="caution">
    <text evidence="8">The sequence shown here is derived from an EMBL/GenBank/DDBJ whole genome shotgun (WGS) entry which is preliminary data.</text>
</comment>
<dbReference type="SUPFAM" id="SSF109755">
    <property type="entry name" value="PhoU-like"/>
    <property type="match status" value="1"/>
</dbReference>
<keyword evidence="6" id="KW-0592">Phosphate transport</keyword>
<keyword evidence="4" id="KW-0813">Transport</keyword>
<dbReference type="AlphaFoldDB" id="A0A644UDY5"/>
<evidence type="ECO:0000256" key="2">
    <source>
        <dbReference type="ARBA" id="ARBA00008107"/>
    </source>
</evidence>
<protein>
    <submittedName>
        <fullName evidence="8">Phosphate-specific transport system accessory protein PhoU</fullName>
    </submittedName>
</protein>
<dbReference type="InterPro" id="IPR038078">
    <property type="entry name" value="PhoU-like_sf"/>
</dbReference>
<dbReference type="FunFam" id="1.20.58.220:FF:000004">
    <property type="entry name" value="Phosphate-specific transport system accessory protein PhoU"/>
    <property type="match status" value="1"/>
</dbReference>
<evidence type="ECO:0000256" key="5">
    <source>
        <dbReference type="ARBA" id="ARBA00022490"/>
    </source>
</evidence>
<dbReference type="Gene3D" id="1.20.58.220">
    <property type="entry name" value="Phosphate transport system protein phou homolog 2, domain 2"/>
    <property type="match status" value="1"/>
</dbReference>
<evidence type="ECO:0000256" key="1">
    <source>
        <dbReference type="ARBA" id="ARBA00004496"/>
    </source>
</evidence>
<dbReference type="PANTHER" id="PTHR42930">
    <property type="entry name" value="PHOSPHATE-SPECIFIC TRANSPORT SYSTEM ACCESSORY PROTEIN PHOU"/>
    <property type="match status" value="1"/>
</dbReference>
<comment type="similarity">
    <text evidence="2">Belongs to the PhoU family.</text>
</comment>
<dbReference type="GO" id="GO:0005737">
    <property type="term" value="C:cytoplasm"/>
    <property type="evidence" value="ECO:0007669"/>
    <property type="project" value="UniProtKB-SubCell"/>
</dbReference>